<dbReference type="EMBL" id="VWRR01000003">
    <property type="protein sequence ID" value="KAF6004511.1"/>
    <property type="molecule type" value="Genomic_DNA"/>
</dbReference>
<evidence type="ECO:0000313" key="3">
    <source>
        <dbReference type="EMBL" id="KAF6004511.1"/>
    </source>
</evidence>
<accession>A0A7J7IQA1</accession>
<evidence type="ECO:0000259" key="1">
    <source>
        <dbReference type="Pfam" id="PF04422"/>
    </source>
</evidence>
<dbReference type="InterPro" id="IPR007516">
    <property type="entry name" value="Co_F420_Hydgase/DH_bsu_N"/>
</dbReference>
<sequence>MIRKVYPAKDLCSHCGLCDTRYITYVKESCAFLHQHVAELEEKTHGRSRNLLSEDELYFGVFKKMLVARKRQPIAGAQWTGIVSSLAIAMLESGLVEGVVCVQSSKRDRFSPQPVIAKTREEVLSARVNKPTLSPNLSVLDAVERSGMKKLLFIGVGCQVEALRSVQDRIGLEKLYVLGTPCVDNVTRAGLQKFLETTSSSPETVVYYEFMQDFRVHFKHDDSVINGPGRKWEEIVPFFALDTKELKDVFAPSCLSCFDYVNSLADIVVGYMGAPFGWQWLVARNDAGLEMLEIARKFCDLEETPVASRGDRRNAVQQSITAYDRALTLPRWIAEFLAVIIDRIGPKGLEYARFSIDSHFTRNYLYVRRRHPEKLETHVPEYAKRIVAQYRLPEN</sequence>
<evidence type="ECO:0000259" key="2">
    <source>
        <dbReference type="Pfam" id="PF04432"/>
    </source>
</evidence>
<dbReference type="InterPro" id="IPR045220">
    <property type="entry name" value="FRHB/FDHB/HCAR-like"/>
</dbReference>
<dbReference type="Pfam" id="PF04432">
    <property type="entry name" value="FrhB_FdhB_C"/>
    <property type="match status" value="1"/>
</dbReference>
<evidence type="ECO:0008006" key="5">
    <source>
        <dbReference type="Google" id="ProtNLM"/>
    </source>
</evidence>
<comment type="caution">
    <text evidence="3">The sequence shown here is derived from an EMBL/GenBank/DDBJ whole genome shotgun (WGS) entry which is preliminary data.</text>
</comment>
<dbReference type="PANTHER" id="PTHR31332:SF0">
    <property type="entry name" value="7-HYDROXYMETHYL CHLOROPHYLL A REDUCTASE, CHLOROPLASTIC"/>
    <property type="match status" value="1"/>
</dbReference>
<keyword evidence="4" id="KW-1185">Reference proteome</keyword>
<proteinExistence type="predicted"/>
<dbReference type="GO" id="GO:0052592">
    <property type="term" value="F:oxidoreductase activity, acting on CH or CH2 groups, with an iron-sulfur protein as acceptor"/>
    <property type="evidence" value="ECO:0007669"/>
    <property type="project" value="TreeGrafter"/>
</dbReference>
<protein>
    <recommendedName>
        <fullName evidence="5">Coenzyme F420 hydrogenase</fullName>
    </recommendedName>
</protein>
<feature type="domain" description="Coenzyme F420 hydrogenase/dehydrogenase beta subunit C-terminal" evidence="2">
    <location>
        <begin position="149"/>
        <end position="305"/>
    </location>
</feature>
<evidence type="ECO:0000313" key="4">
    <source>
        <dbReference type="Proteomes" id="UP000530660"/>
    </source>
</evidence>
<dbReference type="AlphaFoldDB" id="A0A7J7IQA1"/>
<gene>
    <name evidence="3" type="ORF">F1559_003555</name>
</gene>
<organism evidence="3 4">
    <name type="scientific">Cyanidiococcus yangmingshanensis</name>
    <dbReference type="NCBI Taxonomy" id="2690220"/>
    <lineage>
        <taxon>Eukaryota</taxon>
        <taxon>Rhodophyta</taxon>
        <taxon>Bangiophyceae</taxon>
        <taxon>Cyanidiales</taxon>
        <taxon>Cyanidiaceae</taxon>
        <taxon>Cyanidiococcus</taxon>
    </lineage>
</organism>
<dbReference type="Proteomes" id="UP000530660">
    <property type="component" value="Unassembled WGS sequence"/>
</dbReference>
<dbReference type="PANTHER" id="PTHR31332">
    <property type="entry name" value="7-HYDROXYMETHYL CHLOROPHYLL A REDUCTASE, CHLOROPLASTIC"/>
    <property type="match status" value="1"/>
</dbReference>
<name>A0A7J7IQA1_9RHOD</name>
<reference evidence="3 4" key="1">
    <citation type="journal article" date="2020" name="J. Phycol.">
        <title>Comparative genome analysis reveals Cyanidiococcus gen. nov., a new extremophilic red algal genus sister to Cyanidioschyzon (Cyanidioschyzonaceae, Rhodophyta).</title>
        <authorList>
            <person name="Liu S.-L."/>
            <person name="Chiang Y.-R."/>
            <person name="Yoon H.S."/>
            <person name="Fu H.-Y."/>
        </authorList>
    </citation>
    <scope>NUCLEOTIDE SEQUENCE [LARGE SCALE GENOMIC DNA]</scope>
    <source>
        <strain evidence="3 4">THAL066</strain>
    </source>
</reference>
<feature type="domain" description="Coenzyme F420 hydrogenase/dehydrogenase beta subunit N-terminal" evidence="1">
    <location>
        <begin position="65"/>
        <end position="140"/>
    </location>
</feature>
<dbReference type="OrthoDB" id="191568at2759"/>
<dbReference type="Pfam" id="PF04422">
    <property type="entry name" value="FrhB_FdhB_N"/>
    <property type="match status" value="1"/>
</dbReference>
<dbReference type="InterPro" id="IPR007525">
    <property type="entry name" value="FrhB_FdhB_C"/>
</dbReference>